<feature type="transmembrane region" description="Helical" evidence="1">
    <location>
        <begin position="283"/>
        <end position="300"/>
    </location>
</feature>
<protein>
    <recommendedName>
        <fullName evidence="4">FUSC family protein</fullName>
    </recommendedName>
</protein>
<feature type="transmembrane region" description="Helical" evidence="1">
    <location>
        <begin position="261"/>
        <end position="277"/>
    </location>
</feature>
<comment type="caution">
    <text evidence="2">The sequence shown here is derived from an EMBL/GenBank/DDBJ whole genome shotgun (WGS) entry which is preliminary data.</text>
</comment>
<feature type="transmembrane region" description="Helical" evidence="1">
    <location>
        <begin position="76"/>
        <end position="95"/>
    </location>
</feature>
<reference evidence="2 3" key="1">
    <citation type="submission" date="2024-06" db="EMBL/GenBank/DDBJ databases">
        <title>The Natural Products Discovery Center: Release of the First 8490 Sequenced Strains for Exploring Actinobacteria Biosynthetic Diversity.</title>
        <authorList>
            <person name="Kalkreuter E."/>
            <person name="Kautsar S.A."/>
            <person name="Yang D."/>
            <person name="Bader C.D."/>
            <person name="Teijaro C.N."/>
            <person name="Fluegel L."/>
            <person name="Davis C.M."/>
            <person name="Simpson J.R."/>
            <person name="Lauterbach L."/>
            <person name="Steele A.D."/>
            <person name="Gui C."/>
            <person name="Meng S."/>
            <person name="Li G."/>
            <person name="Viehrig K."/>
            <person name="Ye F."/>
            <person name="Su P."/>
            <person name="Kiefer A.F."/>
            <person name="Nichols A."/>
            <person name="Cepeda A.J."/>
            <person name="Yan W."/>
            <person name="Fan B."/>
            <person name="Jiang Y."/>
            <person name="Adhikari A."/>
            <person name="Zheng C.-J."/>
            <person name="Schuster L."/>
            <person name="Cowan T.M."/>
            <person name="Smanski M.J."/>
            <person name="Chevrette M.G."/>
            <person name="De Carvalho L.P.S."/>
            <person name="Shen B."/>
        </authorList>
    </citation>
    <scope>NUCLEOTIDE SEQUENCE [LARGE SCALE GENOMIC DNA]</scope>
    <source>
        <strain evidence="2 3">NPDC050403</strain>
    </source>
</reference>
<keyword evidence="1" id="KW-0812">Transmembrane</keyword>
<proteinExistence type="predicted"/>
<feature type="transmembrane region" description="Helical" evidence="1">
    <location>
        <begin position="236"/>
        <end position="254"/>
    </location>
</feature>
<feature type="transmembrane region" description="Helical" evidence="1">
    <location>
        <begin position="307"/>
        <end position="325"/>
    </location>
</feature>
<sequence length="432" mass="44185">MRRIGDTFDAITACCGAAVGAVALALPITYAWSGESTSYRLAALYNSVPRGAAIGVIVAATVAVLVTTFTRPATAWAVALAGSFGLFVNHLAARHTTAPEVLTTQDYVDAICGGILLGALGAAALRKPLPAFGFALGSVGFFVFGDLAEFLDIQAMDPYAVMETPPTWLISVAVGLVLLSAMGNAVRRGQVHDPQERVELPITPILAALVFALPVLVGTEWLSRQYDRPGGHTIDITLAVIATVIAATVSAMLLPRRDGVAILLAAAIVPASDALGPTPRPDWMLAAVLVATGLGIVAGFKAPVPGFGLFMVGALSVFAIVVAPYDNTAMYATGSIALAFIAGYCCGCVRPCYVPSGVLAISALLLPSIVTAMPEEGDLPVRDAMAGVGTAGKTALAITIGCALALAGLYRLRPPSLPRPLAPAPTGAVADI</sequence>
<feature type="transmembrane region" description="Helical" evidence="1">
    <location>
        <begin position="168"/>
        <end position="186"/>
    </location>
</feature>
<evidence type="ECO:0000313" key="2">
    <source>
        <dbReference type="EMBL" id="MEV0711426.1"/>
    </source>
</evidence>
<keyword evidence="1" id="KW-1133">Transmembrane helix</keyword>
<feature type="transmembrane region" description="Helical" evidence="1">
    <location>
        <begin position="7"/>
        <end position="32"/>
    </location>
</feature>
<accession>A0ABV3G166</accession>
<organism evidence="2 3">
    <name type="scientific">Nocardia aurea</name>
    <dbReference type="NCBI Taxonomy" id="2144174"/>
    <lineage>
        <taxon>Bacteria</taxon>
        <taxon>Bacillati</taxon>
        <taxon>Actinomycetota</taxon>
        <taxon>Actinomycetes</taxon>
        <taxon>Mycobacteriales</taxon>
        <taxon>Nocardiaceae</taxon>
        <taxon>Nocardia</taxon>
    </lineage>
</organism>
<feature type="transmembrane region" description="Helical" evidence="1">
    <location>
        <begin position="356"/>
        <end position="374"/>
    </location>
</feature>
<evidence type="ECO:0000313" key="3">
    <source>
        <dbReference type="Proteomes" id="UP001551695"/>
    </source>
</evidence>
<feature type="transmembrane region" description="Helical" evidence="1">
    <location>
        <begin position="52"/>
        <end position="69"/>
    </location>
</feature>
<feature type="transmembrane region" description="Helical" evidence="1">
    <location>
        <begin position="198"/>
        <end position="216"/>
    </location>
</feature>
<dbReference type="Proteomes" id="UP001551695">
    <property type="component" value="Unassembled WGS sequence"/>
</dbReference>
<evidence type="ECO:0000256" key="1">
    <source>
        <dbReference type="SAM" id="Phobius"/>
    </source>
</evidence>
<feature type="transmembrane region" description="Helical" evidence="1">
    <location>
        <begin position="107"/>
        <end position="125"/>
    </location>
</feature>
<keyword evidence="3" id="KW-1185">Reference proteome</keyword>
<feature type="transmembrane region" description="Helical" evidence="1">
    <location>
        <begin position="132"/>
        <end position="148"/>
    </location>
</feature>
<evidence type="ECO:0008006" key="4">
    <source>
        <dbReference type="Google" id="ProtNLM"/>
    </source>
</evidence>
<gene>
    <name evidence="2" type="ORF">AB0I48_28055</name>
</gene>
<dbReference type="EMBL" id="JBFAKC010000015">
    <property type="protein sequence ID" value="MEV0711426.1"/>
    <property type="molecule type" value="Genomic_DNA"/>
</dbReference>
<dbReference type="RefSeq" id="WP_357787784.1">
    <property type="nucleotide sequence ID" value="NZ_JBFAKC010000015.1"/>
</dbReference>
<feature type="transmembrane region" description="Helical" evidence="1">
    <location>
        <begin position="394"/>
        <end position="412"/>
    </location>
</feature>
<name>A0ABV3G166_9NOCA</name>
<keyword evidence="1" id="KW-0472">Membrane</keyword>
<feature type="transmembrane region" description="Helical" evidence="1">
    <location>
        <begin position="331"/>
        <end position="349"/>
    </location>
</feature>